<dbReference type="GO" id="GO:0005829">
    <property type="term" value="C:cytosol"/>
    <property type="evidence" value="ECO:0007669"/>
    <property type="project" value="TreeGrafter"/>
</dbReference>
<dbReference type="HOGENOM" id="CLU_147311_0_0_11"/>
<dbReference type="InterPro" id="IPR011576">
    <property type="entry name" value="Pyridox_Oxase_N"/>
</dbReference>
<protein>
    <submittedName>
        <fullName evidence="3">Pyridoxamine 5'-phosphate oxidase</fullName>
    </submittedName>
</protein>
<feature type="domain" description="Pyridoxamine 5'-phosphate oxidase N-terminal" evidence="2">
    <location>
        <begin position="8"/>
        <end position="125"/>
    </location>
</feature>
<dbReference type="eggNOG" id="COG0259">
    <property type="taxonomic scope" value="Bacteria"/>
</dbReference>
<dbReference type="GO" id="GO:0016627">
    <property type="term" value="F:oxidoreductase activity, acting on the CH-CH group of donors"/>
    <property type="evidence" value="ECO:0007669"/>
    <property type="project" value="TreeGrafter"/>
</dbReference>
<evidence type="ECO:0000313" key="3">
    <source>
        <dbReference type="EMBL" id="ADJ48906.1"/>
    </source>
</evidence>
<dbReference type="GeneID" id="92874837"/>
<evidence type="ECO:0000259" key="2">
    <source>
        <dbReference type="Pfam" id="PF01243"/>
    </source>
</evidence>
<dbReference type="Pfam" id="PF01243">
    <property type="entry name" value="PNPOx_N"/>
    <property type="match status" value="1"/>
</dbReference>
<dbReference type="RefSeq" id="WP_013228951.1">
    <property type="nucleotide sequence ID" value="NC_014318.1"/>
</dbReference>
<accession>A0A0H3DDX9</accession>
<dbReference type="PANTHER" id="PTHR35176">
    <property type="entry name" value="HEME OXYGENASE HI_0854-RELATED"/>
    <property type="match status" value="1"/>
</dbReference>
<keyword evidence="1" id="KW-0560">Oxidoreductase</keyword>
<dbReference type="InterPro" id="IPR052019">
    <property type="entry name" value="F420H2_bilvrd_red/Heme_oxyg"/>
</dbReference>
<organism evidence="3 4">
    <name type="scientific">Amycolatopsis mediterranei (strain U-32)</name>
    <dbReference type="NCBI Taxonomy" id="749927"/>
    <lineage>
        <taxon>Bacteria</taxon>
        <taxon>Bacillati</taxon>
        <taxon>Actinomycetota</taxon>
        <taxon>Actinomycetes</taxon>
        <taxon>Pseudonocardiales</taxon>
        <taxon>Pseudonocardiaceae</taxon>
        <taxon>Amycolatopsis</taxon>
    </lineage>
</organism>
<dbReference type="SUPFAM" id="SSF50475">
    <property type="entry name" value="FMN-binding split barrel"/>
    <property type="match status" value="1"/>
</dbReference>
<reference evidence="3 4" key="1">
    <citation type="journal article" date="2010" name="Cell Res.">
        <title>Complete genome sequence of the rifamycin SV-producing Amycolatopsis mediterranei U32 revealed its genetic characteristics in phylogeny and metabolism.</title>
        <authorList>
            <person name="Zhao W."/>
            <person name="Zhong Y."/>
            <person name="Yuan H."/>
            <person name="Wang J."/>
            <person name="Zheng H."/>
            <person name="Wang Y."/>
            <person name="Cen X."/>
            <person name="Xu F."/>
            <person name="Bai J."/>
            <person name="Han X."/>
            <person name="Lu G."/>
            <person name="Zhu Y."/>
            <person name="Shao Z."/>
            <person name="Yan H."/>
            <person name="Li C."/>
            <person name="Peng N."/>
            <person name="Zhang Z."/>
            <person name="Zhang Y."/>
            <person name="Lin W."/>
            <person name="Fan Y."/>
            <person name="Qin Z."/>
            <person name="Hu Y."/>
            <person name="Zhu B."/>
            <person name="Wang S."/>
            <person name="Ding X."/>
            <person name="Zhao G.P."/>
        </authorList>
    </citation>
    <scope>NUCLEOTIDE SEQUENCE [LARGE SCALE GENOMIC DNA]</scope>
    <source>
        <strain evidence="4">U-32</strain>
    </source>
</reference>
<dbReference type="KEGG" id="amd:AMED_7189"/>
<dbReference type="InterPro" id="IPR012349">
    <property type="entry name" value="Split_barrel_FMN-bd"/>
</dbReference>
<dbReference type="Proteomes" id="UP000000328">
    <property type="component" value="Chromosome"/>
</dbReference>
<gene>
    <name evidence="3" type="ordered locus">AMED_7189</name>
</gene>
<dbReference type="AlphaFoldDB" id="A0A0H3DDX9"/>
<name>A0A0H3DDX9_AMYMU</name>
<dbReference type="GO" id="GO:0070967">
    <property type="term" value="F:coenzyme F420 binding"/>
    <property type="evidence" value="ECO:0007669"/>
    <property type="project" value="TreeGrafter"/>
</dbReference>
<evidence type="ECO:0000313" key="4">
    <source>
        <dbReference type="Proteomes" id="UP000000328"/>
    </source>
</evidence>
<proteinExistence type="predicted"/>
<sequence>MTDPMTRAQFVAFVRAAGQGVVATVDVRGNPEAALVGLAVTDEAEVIFDSLTETRKVRNIRAHPRIALVVGWDSGVSVQVEGAADVVSGAERDRYGEIYLSQFPGARALADEFSIVRVVPHWLRYYDARPGSALVVESECW</sequence>
<dbReference type="OrthoDB" id="162914at2"/>
<dbReference type="EMBL" id="CP002000">
    <property type="protein sequence ID" value="ADJ48906.1"/>
    <property type="molecule type" value="Genomic_DNA"/>
</dbReference>
<dbReference type="Gene3D" id="2.30.110.10">
    <property type="entry name" value="Electron Transport, Fmn-binding Protein, Chain A"/>
    <property type="match status" value="1"/>
</dbReference>
<dbReference type="PANTHER" id="PTHR35176:SF6">
    <property type="entry name" value="HEME OXYGENASE HI_0854-RELATED"/>
    <property type="match status" value="1"/>
</dbReference>
<evidence type="ECO:0000256" key="1">
    <source>
        <dbReference type="ARBA" id="ARBA00023002"/>
    </source>
</evidence>